<comment type="cofactor">
    <cofactor evidence="2">
        <name>Zn(2+)</name>
        <dbReference type="ChEBI" id="CHEBI:29105"/>
    </cofactor>
</comment>
<dbReference type="InterPro" id="IPR045357">
    <property type="entry name" value="Aminopeptidase_N-like_N"/>
</dbReference>
<comment type="caution">
    <text evidence="15">The sequence shown here is derived from an EMBL/GenBank/DDBJ whole genome shotgun (WGS) entry which is preliminary data.</text>
</comment>
<evidence type="ECO:0000256" key="8">
    <source>
        <dbReference type="ARBA" id="ARBA00022801"/>
    </source>
</evidence>
<accession>A0ABP4EAB4</accession>
<dbReference type="PANTHER" id="PTHR11533">
    <property type="entry name" value="PROTEASE M1 ZINC METALLOPROTEASE"/>
    <property type="match status" value="1"/>
</dbReference>
<dbReference type="PANTHER" id="PTHR11533:SF297">
    <property type="entry name" value="AMINOPEPTIDASE N"/>
    <property type="match status" value="1"/>
</dbReference>
<dbReference type="InterPro" id="IPR042097">
    <property type="entry name" value="Aminopeptidase_N-like_N_sf"/>
</dbReference>
<sequence>MATVGALLVGGVASAQPVTPSPGSTGLGDTYFPGDGNGGYDVSSYRIAHTMRLAKGELSGRTVVRARATQALSRFNLDFVLPVRSVSVNGTKARFTRPNRHELTVIPRTALAGGSAFQVVVRYRGKPAKHAWRGERPWLGDEREVVAMGEPQIAAWWFPSNDHPQDKARFDISIRVPRGKQAIANGRLVSTKRTAHWTTWRWQAKEEMAPYLAFFAAGDFALERGRTSSGVRWVNAVSEQLSPARRRAALAFLRKTPKVIAWLERRLGPYPFVDAGGLVTALDTGFALENQTRPTYPALADFSAGGGLLAHELAHQWFGDLVAVRQWRDIWLNEGFASYFGDLWGDGLDLASSNAMLERGWRWWDAASFWHLDISDPGPRMLFDTPVYQRGSLAVAALRQRLGEQDFWLLLRTWLADRSHGSVAEFETLAASISGEDLDGFFDAWLRADRRPARSVENGLLPPT</sequence>
<comment type="similarity">
    <text evidence="3">Belongs to the peptidase M1 family.</text>
</comment>
<evidence type="ECO:0000256" key="10">
    <source>
        <dbReference type="ARBA" id="ARBA00023049"/>
    </source>
</evidence>
<name>A0ABP4EAB4_9ACTN</name>
<evidence type="ECO:0000256" key="5">
    <source>
        <dbReference type="ARBA" id="ARBA00015611"/>
    </source>
</evidence>
<dbReference type="Pfam" id="PF17900">
    <property type="entry name" value="Peptidase_M1_N"/>
    <property type="match status" value="1"/>
</dbReference>
<organism evidence="15 16">
    <name type="scientific">Nocardioides dubius</name>
    <dbReference type="NCBI Taxonomy" id="317019"/>
    <lineage>
        <taxon>Bacteria</taxon>
        <taxon>Bacillati</taxon>
        <taxon>Actinomycetota</taxon>
        <taxon>Actinomycetes</taxon>
        <taxon>Propionibacteriales</taxon>
        <taxon>Nocardioidaceae</taxon>
        <taxon>Nocardioides</taxon>
    </lineage>
</organism>
<keyword evidence="10" id="KW-0482">Metalloprotease</keyword>
<dbReference type="EC" id="3.4.11.2" evidence="4"/>
<gene>
    <name evidence="15" type="ORF">GCM10009668_09030</name>
</gene>
<keyword evidence="7" id="KW-0479">Metal-binding</keyword>
<keyword evidence="8" id="KW-0378">Hydrolase</keyword>
<evidence type="ECO:0000256" key="3">
    <source>
        <dbReference type="ARBA" id="ARBA00010136"/>
    </source>
</evidence>
<keyword evidence="16" id="KW-1185">Reference proteome</keyword>
<dbReference type="Gene3D" id="1.10.390.10">
    <property type="entry name" value="Neutral Protease Domain 2"/>
    <property type="match status" value="1"/>
</dbReference>
<evidence type="ECO:0000256" key="2">
    <source>
        <dbReference type="ARBA" id="ARBA00001947"/>
    </source>
</evidence>
<evidence type="ECO:0000256" key="12">
    <source>
        <dbReference type="ARBA" id="ARBA00031533"/>
    </source>
</evidence>
<evidence type="ECO:0000313" key="16">
    <source>
        <dbReference type="Proteomes" id="UP001501581"/>
    </source>
</evidence>
<dbReference type="InterPro" id="IPR014782">
    <property type="entry name" value="Peptidase_M1_dom"/>
</dbReference>
<evidence type="ECO:0000256" key="1">
    <source>
        <dbReference type="ARBA" id="ARBA00000098"/>
    </source>
</evidence>
<dbReference type="EMBL" id="BAAALG010000003">
    <property type="protein sequence ID" value="GAA1095247.1"/>
    <property type="molecule type" value="Genomic_DNA"/>
</dbReference>
<dbReference type="Proteomes" id="UP001501581">
    <property type="component" value="Unassembled WGS sequence"/>
</dbReference>
<evidence type="ECO:0000313" key="15">
    <source>
        <dbReference type="EMBL" id="GAA1095247.1"/>
    </source>
</evidence>
<protein>
    <recommendedName>
        <fullName evidence="5">Aminopeptidase N</fullName>
        <ecNumber evidence="4">3.4.11.2</ecNumber>
    </recommendedName>
    <alternativeName>
        <fullName evidence="11">Alanine aminopeptidase</fullName>
    </alternativeName>
    <alternativeName>
        <fullName evidence="12">Lysyl aminopeptidase</fullName>
    </alternativeName>
</protein>
<evidence type="ECO:0000256" key="9">
    <source>
        <dbReference type="ARBA" id="ARBA00022833"/>
    </source>
</evidence>
<dbReference type="SUPFAM" id="SSF55486">
    <property type="entry name" value="Metalloproteases ('zincins'), catalytic domain"/>
    <property type="match status" value="1"/>
</dbReference>
<proteinExistence type="inferred from homology"/>
<evidence type="ECO:0000256" key="6">
    <source>
        <dbReference type="ARBA" id="ARBA00022670"/>
    </source>
</evidence>
<dbReference type="InterPro" id="IPR001930">
    <property type="entry name" value="Peptidase_M1"/>
</dbReference>
<comment type="catalytic activity">
    <reaction evidence="1">
        <text>Release of an N-terminal amino acid, Xaa-|-Yaa- from a peptide, amide or arylamide. Xaa is preferably Ala, but may be most amino acids including Pro (slow action). When a terminal hydrophobic residue is followed by a prolyl residue, the two may be released as an intact Xaa-Pro dipeptide.</text>
        <dbReference type="EC" id="3.4.11.2"/>
    </reaction>
</comment>
<evidence type="ECO:0000256" key="11">
    <source>
        <dbReference type="ARBA" id="ARBA00029811"/>
    </source>
</evidence>
<feature type="domain" description="Aminopeptidase N-like N-terminal" evidence="14">
    <location>
        <begin position="145"/>
        <end position="212"/>
    </location>
</feature>
<evidence type="ECO:0000259" key="13">
    <source>
        <dbReference type="Pfam" id="PF01433"/>
    </source>
</evidence>
<dbReference type="InterPro" id="IPR050344">
    <property type="entry name" value="Peptidase_M1_aminopeptidases"/>
</dbReference>
<evidence type="ECO:0000259" key="14">
    <source>
        <dbReference type="Pfam" id="PF17900"/>
    </source>
</evidence>
<dbReference type="PRINTS" id="PR00756">
    <property type="entry name" value="ALADIPTASE"/>
</dbReference>
<dbReference type="Gene3D" id="2.60.40.1730">
    <property type="entry name" value="tricorn interacting facor f3 domain"/>
    <property type="match status" value="1"/>
</dbReference>
<keyword evidence="6" id="KW-0645">Protease</keyword>
<reference evidence="16" key="1">
    <citation type="journal article" date="2019" name="Int. J. Syst. Evol. Microbiol.">
        <title>The Global Catalogue of Microorganisms (GCM) 10K type strain sequencing project: providing services to taxonomists for standard genome sequencing and annotation.</title>
        <authorList>
            <consortium name="The Broad Institute Genomics Platform"/>
            <consortium name="The Broad Institute Genome Sequencing Center for Infectious Disease"/>
            <person name="Wu L."/>
            <person name="Ma J."/>
        </authorList>
    </citation>
    <scope>NUCLEOTIDE SEQUENCE [LARGE SCALE GENOMIC DNA]</scope>
    <source>
        <strain evidence="16">JCM 13008</strain>
    </source>
</reference>
<dbReference type="InterPro" id="IPR027268">
    <property type="entry name" value="Peptidase_M4/M1_CTD_sf"/>
</dbReference>
<dbReference type="CDD" id="cd09603">
    <property type="entry name" value="M1_APN_like"/>
    <property type="match status" value="1"/>
</dbReference>
<dbReference type="Pfam" id="PF01433">
    <property type="entry name" value="Peptidase_M1"/>
    <property type="match status" value="1"/>
</dbReference>
<keyword evidence="9" id="KW-0862">Zinc</keyword>
<evidence type="ECO:0000256" key="7">
    <source>
        <dbReference type="ARBA" id="ARBA00022723"/>
    </source>
</evidence>
<dbReference type="SUPFAM" id="SSF63737">
    <property type="entry name" value="Leukotriene A4 hydrolase N-terminal domain"/>
    <property type="match status" value="1"/>
</dbReference>
<feature type="domain" description="Peptidase M1 membrane alanine aminopeptidase" evidence="13">
    <location>
        <begin position="308"/>
        <end position="445"/>
    </location>
</feature>
<evidence type="ECO:0000256" key="4">
    <source>
        <dbReference type="ARBA" id="ARBA00012564"/>
    </source>
</evidence>